<evidence type="ECO:0000313" key="8">
    <source>
        <dbReference type="EMBL" id="PIK43463.1"/>
    </source>
</evidence>
<evidence type="ECO:0000313" key="9">
    <source>
        <dbReference type="Proteomes" id="UP000230750"/>
    </source>
</evidence>
<comment type="caution">
    <text evidence="8">The sequence shown here is derived from an EMBL/GenBank/DDBJ whole genome shotgun (WGS) entry which is preliminary data.</text>
</comment>
<dbReference type="Pfam" id="PF00147">
    <property type="entry name" value="Fibrinogen_C"/>
    <property type="match status" value="1"/>
</dbReference>
<dbReference type="PROSITE" id="PS51406">
    <property type="entry name" value="FIBRINOGEN_C_2"/>
    <property type="match status" value="1"/>
</dbReference>
<dbReference type="Gene3D" id="2.10.25.10">
    <property type="entry name" value="Laminin"/>
    <property type="match status" value="1"/>
</dbReference>
<evidence type="ECO:0000256" key="3">
    <source>
        <dbReference type="ARBA" id="ARBA00022729"/>
    </source>
</evidence>
<dbReference type="Proteomes" id="UP000230750">
    <property type="component" value="Unassembled WGS sequence"/>
</dbReference>
<dbReference type="OrthoDB" id="7952570at2759"/>
<sequence length="294" mass="33098">MMNSALHILNKCLSRKLICTIRWHCTNNLLTTDESFRCDSNAVCEVRTGLRQCYCFEGFSGDGQTCSPVECLSYFNAGYVASGVYSVKPTGWSGTAFEVFCNMDDGGGWTVFQRRYDGSVDFNQYWENYKHGFGSINGEFWLGNEKLYYLTNQRNYTLRVDMTSKFGNTYYVEYSLFRISDEGAKYPVTELGNAYGTAGADAMRSMLNMKFSTRDQDNDGWSGITCSEAHKGGWWYGCPGSCSTWCVVTPCRHSMSILLDVRIAPIAILTVYMAVLLTVKTFSGHFRIPAVTVE</sequence>
<evidence type="ECO:0000256" key="4">
    <source>
        <dbReference type="ARBA" id="ARBA00023054"/>
    </source>
</evidence>
<dbReference type="InterPro" id="IPR002181">
    <property type="entry name" value="Fibrinogen_a/b/g_C_dom"/>
</dbReference>
<dbReference type="InterPro" id="IPR036056">
    <property type="entry name" value="Fibrinogen-like_C"/>
</dbReference>
<name>A0A2G8K687_STIJA</name>
<dbReference type="SMART" id="SM00186">
    <property type="entry name" value="FBG"/>
    <property type="match status" value="1"/>
</dbReference>
<dbReference type="CDD" id="cd00087">
    <property type="entry name" value="FReD"/>
    <property type="match status" value="1"/>
</dbReference>
<keyword evidence="4" id="KW-0175">Coiled coil</keyword>
<dbReference type="EMBL" id="MRZV01000849">
    <property type="protein sequence ID" value="PIK43463.1"/>
    <property type="molecule type" value="Genomic_DNA"/>
</dbReference>
<dbReference type="NCBIfam" id="NF040941">
    <property type="entry name" value="GGGWT_bact"/>
    <property type="match status" value="1"/>
</dbReference>
<feature type="domain" description="Fibrinogen C-terminal" evidence="7">
    <location>
        <begin position="62"/>
        <end position="238"/>
    </location>
</feature>
<evidence type="ECO:0000256" key="6">
    <source>
        <dbReference type="ARBA" id="ARBA00023180"/>
    </source>
</evidence>
<dbReference type="AlphaFoldDB" id="A0A2G8K687"/>
<protein>
    <recommendedName>
        <fullName evidence="7">Fibrinogen C-terminal domain-containing protein</fullName>
    </recommendedName>
</protein>
<dbReference type="Gene3D" id="3.90.215.10">
    <property type="entry name" value="Gamma Fibrinogen, chain A, domain 1"/>
    <property type="match status" value="1"/>
</dbReference>
<proteinExistence type="predicted"/>
<keyword evidence="9" id="KW-1185">Reference proteome</keyword>
<dbReference type="GO" id="GO:0005576">
    <property type="term" value="C:extracellular region"/>
    <property type="evidence" value="ECO:0007669"/>
    <property type="project" value="UniProtKB-SubCell"/>
</dbReference>
<evidence type="ECO:0000259" key="7">
    <source>
        <dbReference type="PROSITE" id="PS51406"/>
    </source>
</evidence>
<evidence type="ECO:0000256" key="5">
    <source>
        <dbReference type="ARBA" id="ARBA00023157"/>
    </source>
</evidence>
<dbReference type="PROSITE" id="PS01186">
    <property type="entry name" value="EGF_2"/>
    <property type="match status" value="1"/>
</dbReference>
<dbReference type="PANTHER" id="PTHR47221">
    <property type="entry name" value="FIBRINOGEN ALPHA CHAIN"/>
    <property type="match status" value="1"/>
</dbReference>
<keyword evidence="3" id="KW-0732">Signal</keyword>
<gene>
    <name evidence="8" type="ORF">BSL78_19680</name>
</gene>
<keyword evidence="2" id="KW-0964">Secreted</keyword>
<keyword evidence="6" id="KW-0325">Glycoprotein</keyword>
<accession>A0A2G8K687</accession>
<comment type="subcellular location">
    <subcellularLocation>
        <location evidence="1">Secreted</location>
    </subcellularLocation>
</comment>
<organism evidence="8 9">
    <name type="scientific">Stichopus japonicus</name>
    <name type="common">Sea cucumber</name>
    <dbReference type="NCBI Taxonomy" id="307972"/>
    <lineage>
        <taxon>Eukaryota</taxon>
        <taxon>Metazoa</taxon>
        <taxon>Echinodermata</taxon>
        <taxon>Eleutherozoa</taxon>
        <taxon>Echinozoa</taxon>
        <taxon>Holothuroidea</taxon>
        <taxon>Aspidochirotacea</taxon>
        <taxon>Aspidochirotida</taxon>
        <taxon>Stichopodidae</taxon>
        <taxon>Apostichopus</taxon>
    </lineage>
</organism>
<dbReference type="InterPro" id="IPR037579">
    <property type="entry name" value="FIB_ANG-like"/>
</dbReference>
<dbReference type="SUPFAM" id="SSF56496">
    <property type="entry name" value="Fibrinogen C-terminal domain-like"/>
    <property type="match status" value="1"/>
</dbReference>
<evidence type="ECO:0000256" key="2">
    <source>
        <dbReference type="ARBA" id="ARBA00022525"/>
    </source>
</evidence>
<evidence type="ECO:0000256" key="1">
    <source>
        <dbReference type="ARBA" id="ARBA00004613"/>
    </source>
</evidence>
<keyword evidence="5" id="KW-1015">Disulfide bond</keyword>
<dbReference type="InterPro" id="IPR014716">
    <property type="entry name" value="Fibrinogen_a/b/g_C_1"/>
</dbReference>
<reference evidence="8 9" key="1">
    <citation type="journal article" date="2017" name="PLoS Biol.">
        <title>The sea cucumber genome provides insights into morphological evolution and visceral regeneration.</title>
        <authorList>
            <person name="Zhang X."/>
            <person name="Sun L."/>
            <person name="Yuan J."/>
            <person name="Sun Y."/>
            <person name="Gao Y."/>
            <person name="Zhang L."/>
            <person name="Li S."/>
            <person name="Dai H."/>
            <person name="Hamel J.F."/>
            <person name="Liu C."/>
            <person name="Yu Y."/>
            <person name="Liu S."/>
            <person name="Lin W."/>
            <person name="Guo K."/>
            <person name="Jin S."/>
            <person name="Xu P."/>
            <person name="Storey K.B."/>
            <person name="Huan P."/>
            <person name="Zhang T."/>
            <person name="Zhou Y."/>
            <person name="Zhang J."/>
            <person name="Lin C."/>
            <person name="Li X."/>
            <person name="Xing L."/>
            <person name="Huo D."/>
            <person name="Sun M."/>
            <person name="Wang L."/>
            <person name="Mercier A."/>
            <person name="Li F."/>
            <person name="Yang H."/>
            <person name="Xiang J."/>
        </authorList>
    </citation>
    <scope>NUCLEOTIDE SEQUENCE [LARGE SCALE GENOMIC DNA]</scope>
    <source>
        <strain evidence="8">Shaxun</strain>
        <tissue evidence="8">Muscle</tissue>
    </source>
</reference>
<dbReference type="PANTHER" id="PTHR47221:SF6">
    <property type="entry name" value="FIBRINOGEN ALPHA CHAIN"/>
    <property type="match status" value="1"/>
</dbReference>
<dbReference type="InterPro" id="IPR000742">
    <property type="entry name" value="EGF"/>
</dbReference>